<name>A0A521G073_9BACT</name>
<dbReference type="Proteomes" id="UP000316238">
    <property type="component" value="Unassembled WGS sequence"/>
</dbReference>
<gene>
    <name evidence="4" type="ORF">CDV28_13312</name>
</gene>
<feature type="transmembrane region" description="Helical" evidence="2">
    <location>
        <begin position="76"/>
        <end position="97"/>
    </location>
</feature>
<dbReference type="Pfam" id="PF20712">
    <property type="entry name" value="CyanoTRADDas_TM"/>
    <property type="match status" value="1"/>
</dbReference>
<keyword evidence="1" id="KW-0175">Coiled coil</keyword>
<evidence type="ECO:0000256" key="2">
    <source>
        <dbReference type="SAM" id="Phobius"/>
    </source>
</evidence>
<evidence type="ECO:0000259" key="3">
    <source>
        <dbReference type="Pfam" id="PF20712"/>
    </source>
</evidence>
<organism evidence="4 5">
    <name type="scientific">Candidatus Electronema aureum</name>
    <dbReference type="NCBI Taxonomy" id="2005002"/>
    <lineage>
        <taxon>Bacteria</taxon>
        <taxon>Pseudomonadati</taxon>
        <taxon>Thermodesulfobacteriota</taxon>
        <taxon>Desulfobulbia</taxon>
        <taxon>Desulfobulbales</taxon>
        <taxon>Desulfobulbaceae</taxon>
        <taxon>Candidatus Electronema</taxon>
    </lineage>
</organism>
<evidence type="ECO:0000313" key="5">
    <source>
        <dbReference type="Proteomes" id="UP000316238"/>
    </source>
</evidence>
<dbReference type="AlphaFoldDB" id="A0A521G073"/>
<keyword evidence="5" id="KW-1185">Reference proteome</keyword>
<evidence type="ECO:0000313" key="4">
    <source>
        <dbReference type="EMBL" id="TAA74261.1"/>
    </source>
</evidence>
<comment type="caution">
    <text evidence="4">The sequence shown here is derived from an EMBL/GenBank/DDBJ whole genome shotgun (WGS) entry which is preliminary data.</text>
</comment>
<keyword evidence="2" id="KW-0812">Transmembrane</keyword>
<proteinExistence type="predicted"/>
<sequence>MDNIFTLTEHAFGLLVRLYGEKKKDGSILLSCEDEKRNRKIVSEDQAFERINAAVRMNLEQLERNIDQARKESNQFFKLTLVFSSLGFFVVLTAVALLLGGQVVAGVVSAVASTIPEVTAALFFKKDRELRDSIERYHQHVMESQRILTMIDVAETVQNHEERDSIKRQIICKALGIDSTAINIQSESAFPIVN</sequence>
<evidence type="ECO:0000256" key="1">
    <source>
        <dbReference type="SAM" id="Coils"/>
    </source>
</evidence>
<feature type="coiled-coil region" evidence="1">
    <location>
        <begin position="52"/>
        <end position="79"/>
    </location>
</feature>
<dbReference type="EMBL" id="NQJD01000033">
    <property type="protein sequence ID" value="TAA74261.1"/>
    <property type="molecule type" value="Genomic_DNA"/>
</dbReference>
<keyword evidence="2" id="KW-1133">Transmembrane helix</keyword>
<protein>
    <recommendedName>
        <fullName evidence="3">Cyanobacterial TRADD-N associated 2 transmembrane domain-containing protein</fullName>
    </recommendedName>
</protein>
<reference evidence="4" key="1">
    <citation type="submission" date="2017-07" db="EMBL/GenBank/DDBJ databases">
        <title>The cable genome - Insights into the physiology and evolution of filamentous bacteria capable of sulfide oxidation via long distance electron transfer.</title>
        <authorList>
            <person name="Thorup C."/>
            <person name="Bjerg J.T."/>
            <person name="Schreiber L."/>
            <person name="Nielsen L.P."/>
            <person name="Kjeldsen K.U."/>
            <person name="Boesen T."/>
            <person name="Boggild A."/>
            <person name="Meysman F."/>
            <person name="Geelhoed J."/>
            <person name="Schramm A."/>
        </authorList>
    </citation>
    <scope>NUCLEOTIDE SEQUENCE [LARGE SCALE GENOMIC DNA]</scope>
    <source>
        <strain evidence="4">GS</strain>
    </source>
</reference>
<keyword evidence="2" id="KW-0472">Membrane</keyword>
<dbReference type="InterPro" id="IPR048567">
    <property type="entry name" value="CyanoTRADDas_TM"/>
</dbReference>
<feature type="transmembrane region" description="Helical" evidence="2">
    <location>
        <begin position="103"/>
        <end position="124"/>
    </location>
</feature>
<feature type="domain" description="Cyanobacterial TRADD-N associated 2 transmembrane" evidence="3">
    <location>
        <begin position="68"/>
        <end position="132"/>
    </location>
</feature>
<accession>A0A521G073</accession>